<feature type="compositionally biased region" description="Low complexity" evidence="1">
    <location>
        <begin position="39"/>
        <end position="50"/>
    </location>
</feature>
<feature type="compositionally biased region" description="Basic residues" evidence="1">
    <location>
        <begin position="527"/>
        <end position="541"/>
    </location>
</feature>
<sequence>MKKTRELLSRPAGGVEPKKDKRGESNYSRGYACSCTQKGSSTSTHGTSVTINGSSSNGNDDEKKWKQKLTDSKIFKRLMQPSGLGFEKKGGGSSESRDHNGESVVPRLGEIPVRSKYYRAEQHKSHFATTADYLPLAEICGPPMPTSSQQQQLSPKRKESNSPRNLYSGHKKHKKRPHRNKRRISSDGDAPYEGMDDYVDQVNDVEDEEGYDEGQESVCTDEYNDDVHFHSGSGADDSRDPNGKAGVEGNVMMEGSLRESLVKNITGSMQQHHHHRSTASCTSAASSIGPTGLPLLPQFRWVPQPGGGGHGFNPFMAFRMSPLPHHQQGNHMQYYGHEHQNVTAATHTVQEQPSYDDSNASPPPSFPQQDEGKAVTRLSTVGAQDGSFDMFYVTPSPGPQLHNASPPPNSFYGPMGSLGIEASHKRRQLELENGSAGDAEKAYKERTFRRCTRYDGSFLIITKAWCDPNTLLGARVIDSPPLPDDVDGDTSSSDSVMITDGDHSNEDLAGSKPPVYDAATMAAREARVRKERIRQERRRHQQSQSPSFYFTGDDLAVPHSHSMSPSQQDGAQRKAASAVARTVLPSLPAHMRSPQTKAKPLPQSSKPVEEEDLGDASSLSSSDNSEDDGNDDDDSSTDSGSDFPSDDSSSSDSGGEEDDYLGSEGGCSPRGGSVVQASAHGRCRQRRFPTTLPDISISASPSAAISRSLVGDAGQYDFMNSSMLEGTGNSLLFPHDENENSIVGTTMLTLMTPSHQPGYDNSLSPVHSGAGARTQDRTGSAAPHGSSKITANATTGSAARGRDLPKEHIASGNGASAAAILRERKRIKQVAAVARANAESPQGGTPRRQQQCTVNSNYDVGVDDLFAYGGSFLLHSARPLYSPTEDVDGDTVAADRGPVSVSPALTDGRVVGSSPQKLPQSRKNNNSNIKKNSTTSKSDYMMSVRNSTTASGPHANHAPAGVSTSACGASDPPSTQRNTRGANANAPPMAIHNRKQQRASPVPLAGIPLGTGGYSNRPSIPALCTPPTHPTNRPAYLTPKPPGDGCWYSPK</sequence>
<feature type="compositionally biased region" description="Polar residues" evidence="1">
    <location>
        <begin position="561"/>
        <end position="570"/>
    </location>
</feature>
<feature type="region of interest" description="Disordered" evidence="1">
    <location>
        <begin position="754"/>
        <end position="812"/>
    </location>
</feature>
<feature type="region of interest" description="Disordered" evidence="1">
    <location>
        <begin position="137"/>
        <end position="216"/>
    </location>
</feature>
<feature type="compositionally biased region" description="Polar residues" evidence="1">
    <location>
        <begin position="913"/>
        <end position="922"/>
    </location>
</feature>
<gene>
    <name evidence="2" type="ORF">ABL78_5907</name>
</gene>
<evidence type="ECO:0000256" key="1">
    <source>
        <dbReference type="SAM" id="MobiDB-lite"/>
    </source>
</evidence>
<feature type="compositionally biased region" description="Low complexity" evidence="1">
    <location>
        <begin position="923"/>
        <end position="938"/>
    </location>
</feature>
<feature type="region of interest" description="Disordered" evidence="1">
    <location>
        <begin position="1"/>
        <end position="112"/>
    </location>
</feature>
<feature type="compositionally biased region" description="Basic and acidic residues" evidence="1">
    <location>
        <begin position="60"/>
        <end position="74"/>
    </location>
</feature>
<dbReference type="EMBL" id="LJSK01000212">
    <property type="protein sequence ID" value="KPI85045.1"/>
    <property type="molecule type" value="Genomic_DNA"/>
</dbReference>
<evidence type="ECO:0000313" key="3">
    <source>
        <dbReference type="Proteomes" id="UP000038009"/>
    </source>
</evidence>
<feature type="compositionally biased region" description="Polar residues" evidence="1">
    <location>
        <begin position="962"/>
        <end position="982"/>
    </location>
</feature>
<feature type="region of interest" description="Disordered" evidence="1">
    <location>
        <begin position="349"/>
        <end position="374"/>
    </location>
</feature>
<feature type="compositionally biased region" description="Low complexity" evidence="1">
    <location>
        <begin position="637"/>
        <end position="653"/>
    </location>
</feature>
<feature type="region of interest" description="Disordered" evidence="1">
    <location>
        <begin position="478"/>
        <end position="686"/>
    </location>
</feature>
<proteinExistence type="predicted"/>
<dbReference type="OMA" id="ERSACFG"/>
<keyword evidence="3" id="KW-1185">Reference proteome</keyword>
<feature type="compositionally biased region" description="Polar residues" evidence="1">
    <location>
        <begin position="349"/>
        <end position="360"/>
    </location>
</feature>
<feature type="compositionally biased region" description="Acidic residues" evidence="1">
    <location>
        <begin position="624"/>
        <end position="636"/>
    </location>
</feature>
<evidence type="ECO:0000313" key="2">
    <source>
        <dbReference type="EMBL" id="KPI85045.1"/>
    </source>
</evidence>
<dbReference type="AlphaFoldDB" id="A0A0N1HW74"/>
<feature type="compositionally biased region" description="Basic and acidic residues" evidence="1">
    <location>
        <begin position="800"/>
        <end position="809"/>
    </location>
</feature>
<name>A0A0N1HW74_LEPSE</name>
<feature type="region of interest" description="Disordered" evidence="1">
    <location>
        <begin position="888"/>
        <end position="1051"/>
    </location>
</feature>
<feature type="compositionally biased region" description="Basic residues" evidence="1">
    <location>
        <begin position="169"/>
        <end position="183"/>
    </location>
</feature>
<dbReference type="OrthoDB" id="266914at2759"/>
<feature type="compositionally biased region" description="Polar residues" evidence="1">
    <location>
        <begin position="754"/>
        <end position="765"/>
    </location>
</feature>
<reference evidence="2 3" key="1">
    <citation type="journal article" date="2015" name="PLoS Pathog.">
        <title>Leptomonas seymouri: Adaptations to the Dixenous Life Cycle Analyzed by Genome Sequencing, Transcriptome Profiling and Co-infection with Leishmania donovani.</title>
        <authorList>
            <person name="Kraeva N."/>
            <person name="Butenko A."/>
            <person name="Hlavacova J."/>
            <person name="Kostygov A."/>
            <person name="Myskova J."/>
            <person name="Grybchuk D."/>
            <person name="Lestinova T."/>
            <person name="Votypka J."/>
            <person name="Volf P."/>
            <person name="Opperdoes F."/>
            <person name="Flegontov P."/>
            <person name="Lukes J."/>
            <person name="Yurchenko V."/>
        </authorList>
    </citation>
    <scope>NUCLEOTIDE SEQUENCE [LARGE SCALE GENOMIC DNA]</scope>
    <source>
        <strain evidence="2 3">ATCC 30220</strain>
    </source>
</reference>
<feature type="compositionally biased region" description="Polar residues" evidence="1">
    <location>
        <begin position="787"/>
        <end position="797"/>
    </location>
</feature>
<dbReference type="Proteomes" id="UP000038009">
    <property type="component" value="Unassembled WGS sequence"/>
</dbReference>
<comment type="caution">
    <text evidence="2">The sequence shown here is derived from an EMBL/GenBank/DDBJ whole genome shotgun (WGS) entry which is preliminary data.</text>
</comment>
<protein>
    <submittedName>
        <fullName evidence="2">Uncharacterized protein</fullName>
    </submittedName>
</protein>
<feature type="compositionally biased region" description="Basic and acidic residues" evidence="1">
    <location>
        <begin position="86"/>
        <end position="101"/>
    </location>
</feature>
<organism evidence="2 3">
    <name type="scientific">Leptomonas seymouri</name>
    <dbReference type="NCBI Taxonomy" id="5684"/>
    <lineage>
        <taxon>Eukaryota</taxon>
        <taxon>Discoba</taxon>
        <taxon>Euglenozoa</taxon>
        <taxon>Kinetoplastea</taxon>
        <taxon>Metakinetoplastina</taxon>
        <taxon>Trypanosomatida</taxon>
        <taxon>Trypanosomatidae</taxon>
        <taxon>Leishmaniinae</taxon>
        <taxon>Leptomonas</taxon>
    </lineage>
</organism>
<feature type="compositionally biased region" description="Acidic residues" evidence="1">
    <location>
        <begin position="194"/>
        <end position="215"/>
    </location>
</feature>
<dbReference type="VEuPathDB" id="TriTrypDB:Lsey_0212_0080"/>
<accession>A0A0N1HW74</accession>